<keyword evidence="1" id="KW-0732">Signal</keyword>
<feature type="signal peptide" evidence="1">
    <location>
        <begin position="1"/>
        <end position="19"/>
    </location>
</feature>
<organism evidence="2 3">
    <name type="scientific">Heterorhabditis bacteriophora</name>
    <name type="common">Entomopathogenic nematode worm</name>
    <dbReference type="NCBI Taxonomy" id="37862"/>
    <lineage>
        <taxon>Eukaryota</taxon>
        <taxon>Metazoa</taxon>
        <taxon>Ecdysozoa</taxon>
        <taxon>Nematoda</taxon>
        <taxon>Chromadorea</taxon>
        <taxon>Rhabditida</taxon>
        <taxon>Rhabditina</taxon>
        <taxon>Rhabditomorpha</taxon>
        <taxon>Strongyloidea</taxon>
        <taxon>Heterorhabditidae</taxon>
        <taxon>Heterorhabditis</taxon>
    </lineage>
</organism>
<dbReference type="WBParaSite" id="Hba_10401">
    <property type="protein sequence ID" value="Hba_10401"/>
    <property type="gene ID" value="Hba_10401"/>
</dbReference>
<keyword evidence="2" id="KW-1185">Reference proteome</keyword>
<name>A0A1I7WYY5_HETBA</name>
<evidence type="ECO:0000313" key="2">
    <source>
        <dbReference type="Proteomes" id="UP000095283"/>
    </source>
</evidence>
<sequence length="58" mass="6439">MLTYTSLLSCFTMVHGCAAFQFQSWCFVLCCMAILDVNNANGHIHVHNCDVTDVIVSL</sequence>
<feature type="chain" id="PRO_5009310951" evidence="1">
    <location>
        <begin position="20"/>
        <end position="58"/>
    </location>
</feature>
<evidence type="ECO:0000313" key="3">
    <source>
        <dbReference type="WBParaSite" id="Hba_10401"/>
    </source>
</evidence>
<dbReference type="AlphaFoldDB" id="A0A1I7WYY5"/>
<proteinExistence type="predicted"/>
<accession>A0A1I7WYY5</accession>
<reference evidence="3" key="1">
    <citation type="submission" date="2016-11" db="UniProtKB">
        <authorList>
            <consortium name="WormBaseParasite"/>
        </authorList>
    </citation>
    <scope>IDENTIFICATION</scope>
</reference>
<evidence type="ECO:0000256" key="1">
    <source>
        <dbReference type="SAM" id="SignalP"/>
    </source>
</evidence>
<protein>
    <submittedName>
        <fullName evidence="3">Secreted protein</fullName>
    </submittedName>
</protein>
<dbReference type="Proteomes" id="UP000095283">
    <property type="component" value="Unplaced"/>
</dbReference>